<dbReference type="InterPro" id="IPR007138">
    <property type="entry name" value="ABM_dom"/>
</dbReference>
<keyword evidence="2" id="KW-0503">Monooxygenase</keyword>
<feature type="domain" description="ABM" evidence="1">
    <location>
        <begin position="3"/>
        <end position="93"/>
    </location>
</feature>
<dbReference type="SUPFAM" id="SSF54909">
    <property type="entry name" value="Dimeric alpha+beta barrel"/>
    <property type="match status" value="1"/>
</dbReference>
<evidence type="ECO:0000259" key="1">
    <source>
        <dbReference type="PROSITE" id="PS51725"/>
    </source>
</evidence>
<keyword evidence="2" id="KW-0560">Oxidoreductase</keyword>
<accession>A0A1W5KQ12</accession>
<gene>
    <name evidence="2" type="primary">NAI698_09178</name>
</gene>
<dbReference type="GO" id="GO:0004497">
    <property type="term" value="F:monooxygenase activity"/>
    <property type="evidence" value="ECO:0007669"/>
    <property type="project" value="UniProtKB-KW"/>
</dbReference>
<dbReference type="Gene3D" id="3.30.70.100">
    <property type="match status" value="1"/>
</dbReference>
<dbReference type="EMBL" id="KT996129">
    <property type="protein sequence ID" value="AMX23333.1"/>
    <property type="molecule type" value="Genomic_DNA"/>
</dbReference>
<dbReference type="InterPro" id="IPR011008">
    <property type="entry name" value="Dimeric_a/b-barrel"/>
</dbReference>
<sequence length="104" mass="12103">MTVRIMVHATIKEEHQEPFEEAYRQVTETVRGTPGHLRDQLIRDTESPGTYILLAEWESEEAFRSWEDDPVHRQMAAPMYPYWADGGIVRKIFDVRATLDSQPA</sequence>
<organism evidence="2">
    <name type="scientific">Actinoallomurus sp. ID145698</name>
    <dbReference type="NCBI Taxonomy" id="1820605"/>
    <lineage>
        <taxon>Bacteria</taxon>
        <taxon>Bacillati</taxon>
        <taxon>Actinomycetota</taxon>
        <taxon>Actinomycetes</taxon>
        <taxon>Streptosporangiales</taxon>
        <taxon>Thermomonosporaceae</taxon>
        <taxon>Actinoallomurus</taxon>
    </lineage>
</organism>
<dbReference type="AlphaFoldDB" id="A0A1W5KQ12"/>
<name>A0A1W5KQ12_9ACTN</name>
<dbReference type="Pfam" id="PF03992">
    <property type="entry name" value="ABM"/>
    <property type="match status" value="1"/>
</dbReference>
<protein>
    <submittedName>
        <fullName evidence="2">Putative monooxygenase</fullName>
    </submittedName>
</protein>
<dbReference type="PROSITE" id="PS51725">
    <property type="entry name" value="ABM"/>
    <property type="match status" value="1"/>
</dbReference>
<evidence type="ECO:0000313" key="2">
    <source>
        <dbReference type="EMBL" id="AMX23333.1"/>
    </source>
</evidence>
<proteinExistence type="predicted"/>
<reference evidence="2" key="1">
    <citation type="submission" date="2015-11" db="EMBL/GenBank/DDBJ databases">
        <authorList>
            <person name="Zhang Y."/>
            <person name="Guo Z."/>
        </authorList>
    </citation>
    <scope>NUCLEOTIDE SEQUENCE</scope>
    <source>
        <strain evidence="2">ID145698</strain>
    </source>
</reference>